<evidence type="ECO:0000259" key="9">
    <source>
        <dbReference type="Pfam" id="PF02782"/>
    </source>
</evidence>
<reference evidence="11" key="1">
    <citation type="journal article" date="2019" name="Int. J. Syst. Evol. Microbiol.">
        <title>The Global Catalogue of Microorganisms (GCM) 10K type strain sequencing project: providing services to taxonomists for standard genome sequencing and annotation.</title>
        <authorList>
            <consortium name="The Broad Institute Genomics Platform"/>
            <consortium name="The Broad Institute Genome Sequencing Center for Infectious Disease"/>
            <person name="Wu L."/>
            <person name="Ma J."/>
        </authorList>
    </citation>
    <scope>NUCLEOTIDE SEQUENCE [LARGE SCALE GENOMIC DNA]</scope>
    <source>
        <strain evidence="11">CGMCC 1.16060</strain>
    </source>
</reference>
<dbReference type="Pfam" id="PF00370">
    <property type="entry name" value="FGGY_N"/>
    <property type="match status" value="1"/>
</dbReference>
<dbReference type="SUPFAM" id="SSF53067">
    <property type="entry name" value="Actin-like ATPase domain"/>
    <property type="match status" value="2"/>
</dbReference>
<dbReference type="RefSeq" id="WP_163395684.1">
    <property type="nucleotide sequence ID" value="NZ_BMKP01000008.1"/>
</dbReference>
<dbReference type="NCBIfam" id="NF000756">
    <property type="entry name" value="PRK00047.1"/>
    <property type="match status" value="1"/>
</dbReference>
<evidence type="ECO:0000256" key="4">
    <source>
        <dbReference type="ARBA" id="ARBA00022777"/>
    </source>
</evidence>
<proteinExistence type="inferred from homology"/>
<feature type="domain" description="Carbohydrate kinase FGGY N-terminal" evidence="8">
    <location>
        <begin position="4"/>
        <end position="257"/>
    </location>
</feature>
<comment type="caution">
    <text evidence="10">The sequence shown here is derived from an EMBL/GenBank/DDBJ whole genome shotgun (WGS) entry which is preliminary data.</text>
</comment>
<dbReference type="Pfam" id="PF02782">
    <property type="entry name" value="FGGY_C"/>
    <property type="match status" value="1"/>
</dbReference>
<evidence type="ECO:0000256" key="5">
    <source>
        <dbReference type="ARBA" id="ARBA00022840"/>
    </source>
</evidence>
<dbReference type="PROSITE" id="PS00445">
    <property type="entry name" value="FGGY_KINASES_2"/>
    <property type="match status" value="1"/>
</dbReference>
<protein>
    <recommendedName>
        <fullName evidence="6">ATP:glycerol 3-phosphotransferase</fullName>
    </recommendedName>
</protein>
<dbReference type="GO" id="GO:0016301">
    <property type="term" value="F:kinase activity"/>
    <property type="evidence" value="ECO:0007669"/>
    <property type="project" value="UniProtKB-KW"/>
</dbReference>
<feature type="domain" description="Carbohydrate kinase FGGY C-terminal" evidence="9">
    <location>
        <begin position="267"/>
        <end position="452"/>
    </location>
</feature>
<dbReference type="InterPro" id="IPR018485">
    <property type="entry name" value="FGGY_C"/>
</dbReference>
<evidence type="ECO:0000313" key="11">
    <source>
        <dbReference type="Proteomes" id="UP000655016"/>
    </source>
</evidence>
<dbReference type="InterPro" id="IPR018483">
    <property type="entry name" value="Carb_kinase_FGGY_CS"/>
</dbReference>
<dbReference type="PANTHER" id="PTHR10196">
    <property type="entry name" value="SUGAR KINASE"/>
    <property type="match status" value="1"/>
</dbReference>
<name>A0ABQ1UNV0_9FLAO</name>
<dbReference type="PIRSF" id="PIRSF000538">
    <property type="entry name" value="GlpK"/>
    <property type="match status" value="1"/>
</dbReference>
<sequence>MKKYILAIDQGTSSTKTILFDESGLAVAKGSVDLKTNYFDNGFVEQNPEDIYQNVLDSVRLCLNNFINLGLQLADIVSCGISNQRETFVLWDKDGKALAPAVVWACKRSINICSDLIKKGQNDFIKQKTGLLLDPYFSGTKLLWLVQNDVELKKKVENGEVYFGTVDCWLLYKLTNGTHFKTDYTNASRTLLFNIHTLKWDTEILEKWGLSKLNLPHACPSSHDFGKFDLKQILNDTTTITIPITALIGDSHAATFGEGCFEKGTAKVTLGTGSSIMMNIGNEAVLSNSGMLTTICWSTKDRVDYALEGAIVSCGSTIEWLKNELQLFSNVAETATMATAIADNAGVYLIPAFSGLGAPHWQMSRKASIEGMTFGTTKNHIVRAALESIPYQIKDVVEAMAKDMKAPLKSISVNGGLTQNQFVIHYLADLLGIPLNKQRNPDVSALGAAYLSGLKSNIYSSIEQLSNLVKNQTEQVLADLNNDLPANGYLGWKEKIKTVKLN</sequence>
<keyword evidence="3" id="KW-0547">Nucleotide-binding</keyword>
<gene>
    <name evidence="10" type="primary">glpK2</name>
    <name evidence="10" type="ORF">GCM10011518_34540</name>
</gene>
<evidence type="ECO:0000256" key="1">
    <source>
        <dbReference type="ARBA" id="ARBA00009156"/>
    </source>
</evidence>
<dbReference type="Gene3D" id="3.30.420.40">
    <property type="match status" value="2"/>
</dbReference>
<evidence type="ECO:0000259" key="8">
    <source>
        <dbReference type="Pfam" id="PF00370"/>
    </source>
</evidence>
<dbReference type="PANTHER" id="PTHR10196:SF69">
    <property type="entry name" value="GLYCEROL KINASE"/>
    <property type="match status" value="1"/>
</dbReference>
<dbReference type="EMBL" id="BMKP01000008">
    <property type="protein sequence ID" value="GGF22416.1"/>
    <property type="molecule type" value="Genomic_DNA"/>
</dbReference>
<keyword evidence="5" id="KW-0067">ATP-binding</keyword>
<evidence type="ECO:0000256" key="2">
    <source>
        <dbReference type="ARBA" id="ARBA00022679"/>
    </source>
</evidence>
<keyword evidence="11" id="KW-1185">Reference proteome</keyword>
<organism evidence="10 11">
    <name type="scientific">Flavobacterium limi</name>
    <dbReference type="NCBI Taxonomy" id="2045105"/>
    <lineage>
        <taxon>Bacteria</taxon>
        <taxon>Pseudomonadati</taxon>
        <taxon>Bacteroidota</taxon>
        <taxon>Flavobacteriia</taxon>
        <taxon>Flavobacteriales</taxon>
        <taxon>Flavobacteriaceae</taxon>
        <taxon>Flavobacterium</taxon>
    </lineage>
</organism>
<dbReference type="InterPro" id="IPR000577">
    <property type="entry name" value="Carb_kinase_FGGY"/>
</dbReference>
<evidence type="ECO:0000256" key="6">
    <source>
        <dbReference type="ARBA" id="ARBA00043149"/>
    </source>
</evidence>
<dbReference type="InterPro" id="IPR018484">
    <property type="entry name" value="FGGY_N"/>
</dbReference>
<dbReference type="Proteomes" id="UP000655016">
    <property type="component" value="Unassembled WGS sequence"/>
</dbReference>
<dbReference type="InterPro" id="IPR043129">
    <property type="entry name" value="ATPase_NBD"/>
</dbReference>
<dbReference type="PROSITE" id="PS00933">
    <property type="entry name" value="FGGY_KINASES_1"/>
    <property type="match status" value="1"/>
</dbReference>
<keyword evidence="2 7" id="KW-0808">Transferase</keyword>
<comment type="similarity">
    <text evidence="1 7">Belongs to the FGGY kinase family.</text>
</comment>
<dbReference type="CDD" id="cd07769">
    <property type="entry name" value="ASKHA_NBD_FGGY_GK"/>
    <property type="match status" value="1"/>
</dbReference>
<evidence type="ECO:0000313" key="10">
    <source>
        <dbReference type="EMBL" id="GGF22416.1"/>
    </source>
</evidence>
<accession>A0ABQ1UNV0</accession>
<evidence type="ECO:0000256" key="3">
    <source>
        <dbReference type="ARBA" id="ARBA00022741"/>
    </source>
</evidence>
<keyword evidence="4 7" id="KW-0418">Kinase</keyword>
<evidence type="ECO:0000256" key="7">
    <source>
        <dbReference type="RuleBase" id="RU003733"/>
    </source>
</evidence>